<dbReference type="PANTHER" id="PTHR43689">
    <property type="entry name" value="HYDROLASE"/>
    <property type="match status" value="1"/>
</dbReference>
<dbReference type="PANTHER" id="PTHR43689:SF8">
    <property type="entry name" value="ALPHA_BETA-HYDROLASES SUPERFAMILY PROTEIN"/>
    <property type="match status" value="1"/>
</dbReference>
<evidence type="ECO:0000313" key="3">
    <source>
        <dbReference type="Proteomes" id="UP001500729"/>
    </source>
</evidence>
<dbReference type="PRINTS" id="PR00111">
    <property type="entry name" value="ABHYDROLASE"/>
</dbReference>
<dbReference type="Proteomes" id="UP001500729">
    <property type="component" value="Unassembled WGS sequence"/>
</dbReference>
<accession>A0ABP3ME99</accession>
<dbReference type="InterPro" id="IPR000073">
    <property type="entry name" value="AB_hydrolase_1"/>
</dbReference>
<dbReference type="InterPro" id="IPR029058">
    <property type="entry name" value="AB_hydrolase_fold"/>
</dbReference>
<dbReference type="SUPFAM" id="SSF53474">
    <property type="entry name" value="alpha/beta-Hydrolases"/>
    <property type="match status" value="1"/>
</dbReference>
<protein>
    <submittedName>
        <fullName evidence="2">Alpha/beta hydrolase</fullName>
    </submittedName>
</protein>
<organism evidence="2 3">
    <name type="scientific">Saccharopolyspora erythraea</name>
    <name type="common">Streptomyces erythraeus</name>
    <dbReference type="NCBI Taxonomy" id="1836"/>
    <lineage>
        <taxon>Bacteria</taxon>
        <taxon>Bacillati</taxon>
        <taxon>Actinomycetota</taxon>
        <taxon>Actinomycetes</taxon>
        <taxon>Pseudonocardiales</taxon>
        <taxon>Pseudonocardiaceae</taxon>
        <taxon>Saccharopolyspora</taxon>
    </lineage>
</organism>
<dbReference type="GO" id="GO:0016787">
    <property type="term" value="F:hydrolase activity"/>
    <property type="evidence" value="ECO:0007669"/>
    <property type="project" value="UniProtKB-KW"/>
</dbReference>
<dbReference type="PRINTS" id="PR00412">
    <property type="entry name" value="EPOXHYDRLASE"/>
</dbReference>
<reference evidence="3" key="1">
    <citation type="journal article" date="2019" name="Int. J. Syst. Evol. Microbiol.">
        <title>The Global Catalogue of Microorganisms (GCM) 10K type strain sequencing project: providing services to taxonomists for standard genome sequencing and annotation.</title>
        <authorList>
            <consortium name="The Broad Institute Genomics Platform"/>
            <consortium name="The Broad Institute Genome Sequencing Center for Infectious Disease"/>
            <person name="Wu L."/>
            <person name="Ma J."/>
        </authorList>
    </citation>
    <scope>NUCLEOTIDE SEQUENCE [LARGE SCALE GENOMIC DNA]</scope>
    <source>
        <strain evidence="3">JCM 10303</strain>
    </source>
</reference>
<dbReference type="Gene3D" id="3.40.50.1820">
    <property type="entry name" value="alpha/beta hydrolase"/>
    <property type="match status" value="1"/>
</dbReference>
<keyword evidence="2" id="KW-0378">Hydrolase</keyword>
<dbReference type="EMBL" id="BAAAGS010000008">
    <property type="protein sequence ID" value="GAA0518700.1"/>
    <property type="molecule type" value="Genomic_DNA"/>
</dbReference>
<sequence>MTPLDRNVIVDGVRIAYRCRGGDGLPLVLLHGTPSHSAIWRHVIPELEAGGHSVLAYDLLGFGASERPVDRDTSVTAQARLLGELLTTLGIGRCVLVAHDIGGAIGQIFATARPDRVDGLVLVDPVSYDSWPSRTWQHIIRDHLDDYAAMPPRDFEEMLTRQLRMTVTGEMADEVLETYLAPHRGPVGRVSFFEHQVRHYDSAPTERVAPLLGELPMPVRILWGEDDRWQPVAYGERLASDIPHAELVTVPGAGHFLMEDRPHRVAEEILRFASRPS</sequence>
<dbReference type="RefSeq" id="WP_021341279.1">
    <property type="nucleotide sequence ID" value="NZ_BAAAGS010000008.1"/>
</dbReference>
<evidence type="ECO:0000313" key="2">
    <source>
        <dbReference type="EMBL" id="GAA0518700.1"/>
    </source>
</evidence>
<feature type="domain" description="AB hydrolase-1" evidence="1">
    <location>
        <begin position="26"/>
        <end position="262"/>
    </location>
</feature>
<proteinExistence type="predicted"/>
<dbReference type="InterPro" id="IPR000639">
    <property type="entry name" value="Epox_hydrolase-like"/>
</dbReference>
<gene>
    <name evidence="2" type="ORF">GCM10009533_17280</name>
</gene>
<name>A0ABP3ME99_SACER</name>
<evidence type="ECO:0000259" key="1">
    <source>
        <dbReference type="Pfam" id="PF00561"/>
    </source>
</evidence>
<comment type="caution">
    <text evidence="2">The sequence shown here is derived from an EMBL/GenBank/DDBJ whole genome shotgun (WGS) entry which is preliminary data.</text>
</comment>
<keyword evidence="3" id="KW-1185">Reference proteome</keyword>
<dbReference type="Pfam" id="PF00561">
    <property type="entry name" value="Abhydrolase_1"/>
    <property type="match status" value="1"/>
</dbReference>